<sequence>MEAAPKSKDSAAANRQYQNQIKHGEEEICCGKTGGENDVDADDEGEGSAQRSSEDSEKTFENGDVSASESGDDKIAPGRSMKKMEIMMRMIRLKVKGQQKQWKAGLPVGL</sequence>
<name>A0ACC0GIY5_9ERIC</name>
<gene>
    <name evidence="1" type="ORF">LOK49_LG09G01036</name>
</gene>
<accession>A0ACC0GIY5</accession>
<evidence type="ECO:0000313" key="2">
    <source>
        <dbReference type="Proteomes" id="UP001060215"/>
    </source>
</evidence>
<keyword evidence="2" id="KW-1185">Reference proteome</keyword>
<feature type="non-terminal residue" evidence="1">
    <location>
        <position position="110"/>
    </location>
</feature>
<proteinExistence type="predicted"/>
<evidence type="ECO:0000313" key="1">
    <source>
        <dbReference type="EMBL" id="KAI8000548.1"/>
    </source>
</evidence>
<dbReference type="EMBL" id="CM045765">
    <property type="protein sequence ID" value="KAI8000548.1"/>
    <property type="molecule type" value="Genomic_DNA"/>
</dbReference>
<reference evidence="1 2" key="1">
    <citation type="journal article" date="2022" name="Plant J.">
        <title>Chromosome-level genome of Camellia lanceoleosa provides a valuable resource for understanding genome evolution and self-incompatibility.</title>
        <authorList>
            <person name="Gong W."/>
            <person name="Xiao S."/>
            <person name="Wang L."/>
            <person name="Liao Z."/>
            <person name="Chang Y."/>
            <person name="Mo W."/>
            <person name="Hu G."/>
            <person name="Li W."/>
            <person name="Zhao G."/>
            <person name="Zhu H."/>
            <person name="Hu X."/>
            <person name="Ji K."/>
            <person name="Xiang X."/>
            <person name="Song Q."/>
            <person name="Yuan D."/>
            <person name="Jin S."/>
            <person name="Zhang L."/>
        </authorList>
    </citation>
    <scope>NUCLEOTIDE SEQUENCE [LARGE SCALE GENOMIC DNA]</scope>
    <source>
        <strain evidence="1">SQ_2022a</strain>
    </source>
</reference>
<organism evidence="1 2">
    <name type="scientific">Camellia lanceoleosa</name>
    <dbReference type="NCBI Taxonomy" id="1840588"/>
    <lineage>
        <taxon>Eukaryota</taxon>
        <taxon>Viridiplantae</taxon>
        <taxon>Streptophyta</taxon>
        <taxon>Embryophyta</taxon>
        <taxon>Tracheophyta</taxon>
        <taxon>Spermatophyta</taxon>
        <taxon>Magnoliopsida</taxon>
        <taxon>eudicotyledons</taxon>
        <taxon>Gunneridae</taxon>
        <taxon>Pentapetalae</taxon>
        <taxon>asterids</taxon>
        <taxon>Ericales</taxon>
        <taxon>Theaceae</taxon>
        <taxon>Camellia</taxon>
    </lineage>
</organism>
<dbReference type="Proteomes" id="UP001060215">
    <property type="component" value="Chromosome 8"/>
</dbReference>
<protein>
    <submittedName>
        <fullName evidence="1">Uncharacterized protein</fullName>
    </submittedName>
</protein>
<comment type="caution">
    <text evidence="1">The sequence shown here is derived from an EMBL/GenBank/DDBJ whole genome shotgun (WGS) entry which is preliminary data.</text>
</comment>